<evidence type="ECO:0000313" key="3">
    <source>
        <dbReference type="EMBL" id="KAJ3574932.1"/>
    </source>
</evidence>
<name>A0A9W8NGX7_9PEZI</name>
<dbReference type="Pfam" id="PF03184">
    <property type="entry name" value="DDE_1"/>
    <property type="match status" value="1"/>
</dbReference>
<evidence type="ECO:0000313" key="4">
    <source>
        <dbReference type="Proteomes" id="UP001148614"/>
    </source>
</evidence>
<comment type="caution">
    <text evidence="3">The sequence shown here is derived from an EMBL/GenBank/DDBJ whole genome shotgun (WGS) entry which is preliminary data.</text>
</comment>
<dbReference type="GO" id="GO:0003676">
    <property type="term" value="F:nucleic acid binding"/>
    <property type="evidence" value="ECO:0007669"/>
    <property type="project" value="InterPro"/>
</dbReference>
<reference evidence="3" key="1">
    <citation type="submission" date="2022-07" db="EMBL/GenBank/DDBJ databases">
        <title>Genome Sequence of Xylaria arbuscula.</title>
        <authorList>
            <person name="Buettner E."/>
        </authorList>
    </citation>
    <scope>NUCLEOTIDE SEQUENCE</scope>
    <source>
        <strain evidence="3">VT107</strain>
    </source>
</reference>
<dbReference type="InterPro" id="IPR004875">
    <property type="entry name" value="DDE_SF_endonuclease_dom"/>
</dbReference>
<dbReference type="EMBL" id="JANPWZ010000578">
    <property type="protein sequence ID" value="KAJ3574932.1"/>
    <property type="molecule type" value="Genomic_DNA"/>
</dbReference>
<feature type="compositionally biased region" description="Basic and acidic residues" evidence="1">
    <location>
        <begin position="1"/>
        <end position="10"/>
    </location>
</feature>
<dbReference type="AlphaFoldDB" id="A0A9W8NGX7"/>
<proteinExistence type="predicted"/>
<protein>
    <recommendedName>
        <fullName evidence="2">DDE-1 domain-containing protein</fullName>
    </recommendedName>
</protein>
<feature type="region of interest" description="Disordered" evidence="1">
    <location>
        <begin position="1"/>
        <end position="20"/>
    </location>
</feature>
<sequence>MVVTSTEKRAGPRQAQQGDRKWSTVVQAVSADGFVVPSYIILAGETHLASWTRDNPLPLDWRIAVTNNGWTTNKKGSKMGTAFQFAYKRSNKGCKTPPHPRKSRKPPFDGIRRIPQAHWSSCTLYASPFVPQALAIKCSLFFRPENGVQRLYRGTYAPPSNLRCEGGFLARLLYRVPEVF</sequence>
<feature type="domain" description="DDE-1" evidence="2">
    <location>
        <begin position="20"/>
        <end position="75"/>
    </location>
</feature>
<evidence type="ECO:0000256" key="1">
    <source>
        <dbReference type="SAM" id="MobiDB-lite"/>
    </source>
</evidence>
<keyword evidence="4" id="KW-1185">Reference proteome</keyword>
<accession>A0A9W8NGX7</accession>
<dbReference type="Proteomes" id="UP001148614">
    <property type="component" value="Unassembled WGS sequence"/>
</dbReference>
<gene>
    <name evidence="3" type="ORF">NPX13_g4208</name>
</gene>
<evidence type="ECO:0000259" key="2">
    <source>
        <dbReference type="Pfam" id="PF03184"/>
    </source>
</evidence>
<organism evidence="3 4">
    <name type="scientific">Xylaria arbuscula</name>
    <dbReference type="NCBI Taxonomy" id="114810"/>
    <lineage>
        <taxon>Eukaryota</taxon>
        <taxon>Fungi</taxon>
        <taxon>Dikarya</taxon>
        <taxon>Ascomycota</taxon>
        <taxon>Pezizomycotina</taxon>
        <taxon>Sordariomycetes</taxon>
        <taxon>Xylariomycetidae</taxon>
        <taxon>Xylariales</taxon>
        <taxon>Xylariaceae</taxon>
        <taxon>Xylaria</taxon>
    </lineage>
</organism>